<name>A0ABZ1BQA3_9FIRM</name>
<accession>A0ABZ1BQA3</accession>
<evidence type="ECO:0000313" key="1">
    <source>
        <dbReference type="EMBL" id="WRP14720.1"/>
    </source>
</evidence>
<gene>
    <name evidence="1" type="ORF">VLY81_00690</name>
</gene>
<organism evidence="1 2">
    <name type="scientific">Geochorda subterranea</name>
    <dbReference type="NCBI Taxonomy" id="3109564"/>
    <lineage>
        <taxon>Bacteria</taxon>
        <taxon>Bacillati</taxon>
        <taxon>Bacillota</taxon>
        <taxon>Limnochordia</taxon>
        <taxon>Limnochordales</taxon>
        <taxon>Geochordaceae</taxon>
        <taxon>Geochorda</taxon>
    </lineage>
</organism>
<reference evidence="2" key="1">
    <citation type="submission" date="2023-12" db="EMBL/GenBank/DDBJ databases">
        <title>Novel isolates from deep terrestrial aquifers shed light on the physiology and ecology of the class Limnochordia.</title>
        <authorList>
            <person name="Karnachuk O.V."/>
            <person name="Lukina A.P."/>
            <person name="Avakyan M.R."/>
            <person name="Kadnikov V."/>
            <person name="Begmatov S."/>
            <person name="Beletsky A.V."/>
            <person name="Mardanov A.V."/>
            <person name="Ravin N.V."/>
        </authorList>
    </citation>
    <scope>NUCLEOTIDE SEQUENCE [LARGE SCALE GENOMIC DNA]</scope>
    <source>
        <strain evidence="2">LN</strain>
    </source>
</reference>
<keyword evidence="2" id="KW-1185">Reference proteome</keyword>
<sequence length="76" mass="8725">MSAMRLWLRGNTPITVEWRCTRRAGPLARLRLVDGPREVVLAFTSRRAIYELAVRLALLWAEAQEADGRASRHRLP</sequence>
<evidence type="ECO:0000313" key="2">
    <source>
        <dbReference type="Proteomes" id="UP001333102"/>
    </source>
</evidence>
<dbReference type="EMBL" id="CP141614">
    <property type="protein sequence ID" value="WRP14720.1"/>
    <property type="molecule type" value="Genomic_DNA"/>
</dbReference>
<protein>
    <submittedName>
        <fullName evidence="1">Uncharacterized protein</fullName>
    </submittedName>
</protein>
<dbReference type="Proteomes" id="UP001333102">
    <property type="component" value="Chromosome"/>
</dbReference>
<proteinExistence type="predicted"/>
<dbReference type="RefSeq" id="WP_324669091.1">
    <property type="nucleotide sequence ID" value="NZ_CP141614.1"/>
</dbReference>